<protein>
    <submittedName>
        <fullName evidence="1">Uncharacterized protein</fullName>
    </submittedName>
</protein>
<evidence type="ECO:0000313" key="1">
    <source>
        <dbReference type="EMBL" id="VAW11190.1"/>
    </source>
</evidence>
<reference evidence="1" key="1">
    <citation type="submission" date="2018-06" db="EMBL/GenBank/DDBJ databases">
        <authorList>
            <person name="Zhirakovskaya E."/>
        </authorList>
    </citation>
    <scope>NUCLEOTIDE SEQUENCE</scope>
</reference>
<gene>
    <name evidence="1" type="ORF">MNBD_BACTEROID03-945</name>
</gene>
<name>A0A3B0T2M7_9ZZZZ</name>
<accession>A0A3B0T2M7</accession>
<organism evidence="1">
    <name type="scientific">hydrothermal vent metagenome</name>
    <dbReference type="NCBI Taxonomy" id="652676"/>
    <lineage>
        <taxon>unclassified sequences</taxon>
        <taxon>metagenomes</taxon>
        <taxon>ecological metagenomes</taxon>
    </lineage>
</organism>
<dbReference type="EMBL" id="UOEL01000051">
    <property type="protein sequence ID" value="VAW11190.1"/>
    <property type="molecule type" value="Genomic_DNA"/>
</dbReference>
<sequence>MDSPPENPPAIAEDEVQELLMIDDFVYQQGKYMEDRSMYRLYLMKEGGALHKKIIVFSSKTKPPMKSLYNPASVGVLNSYTILTRK</sequence>
<proteinExistence type="predicted"/>
<dbReference type="AlphaFoldDB" id="A0A3B0T2M7"/>